<evidence type="ECO:0000259" key="14">
    <source>
        <dbReference type="Pfam" id="PF22599"/>
    </source>
</evidence>
<comment type="subunit">
    <text evidence="9">Forms a complex with SecF. Part of the essential Sec protein translocation apparatus which comprises SecA, SecYEG and auxiliary proteins SecDF. Other proteins may also be involved.</text>
</comment>
<dbReference type="HAMAP" id="MF_01463_B">
    <property type="entry name" value="SecD_B"/>
    <property type="match status" value="1"/>
</dbReference>
<accession>A0A7C8BSI6</accession>
<dbReference type="Proteomes" id="UP000479639">
    <property type="component" value="Unassembled WGS sequence"/>
</dbReference>
<dbReference type="PRINTS" id="PR01755">
    <property type="entry name" value="SECFTRNLCASE"/>
</dbReference>
<feature type="transmembrane region" description="Helical" evidence="9">
    <location>
        <begin position="354"/>
        <end position="376"/>
    </location>
</feature>
<feature type="transmembrane region" description="Helical" evidence="9">
    <location>
        <begin position="757"/>
        <end position="780"/>
    </location>
</feature>
<comment type="similarity">
    <text evidence="10">Belongs to the SecD/SecF family. SecF subfamily.</text>
</comment>
<dbReference type="InterPro" id="IPR022646">
    <property type="entry name" value="SecD/SecF_CS"/>
</dbReference>
<organism evidence="15 16">
    <name type="scientific">Adlercreutzia muris</name>
    <dbReference type="NCBI Taxonomy" id="1796610"/>
    <lineage>
        <taxon>Bacteria</taxon>
        <taxon>Bacillati</taxon>
        <taxon>Actinomycetota</taxon>
        <taxon>Coriobacteriia</taxon>
        <taxon>Eggerthellales</taxon>
        <taxon>Eggerthellaceae</taxon>
        <taxon>Adlercreutzia</taxon>
    </lineage>
</organism>
<gene>
    <name evidence="9 15" type="primary">secD</name>
    <name evidence="10" type="synonym">secF</name>
    <name evidence="15" type="ORF">F8D48_02295</name>
</gene>
<feature type="transmembrane region" description="Helical" evidence="9">
    <location>
        <begin position="540"/>
        <end position="558"/>
    </location>
</feature>
<feature type="transmembrane region" description="Helical" evidence="9">
    <location>
        <begin position="397"/>
        <end position="420"/>
    </location>
</feature>
<dbReference type="InterPro" id="IPR048631">
    <property type="entry name" value="SecD_1st"/>
</dbReference>
<feature type="transmembrane region" description="Helical" evidence="9">
    <location>
        <begin position="294"/>
        <end position="315"/>
    </location>
</feature>
<feature type="transmembrane region" description="Helical" evidence="9">
    <location>
        <begin position="426"/>
        <end position="444"/>
    </location>
</feature>
<dbReference type="Pfam" id="PF07549">
    <property type="entry name" value="Sec_GG"/>
    <property type="match status" value="1"/>
</dbReference>
<dbReference type="SUPFAM" id="SSF82866">
    <property type="entry name" value="Multidrug efflux transporter AcrB transmembrane domain"/>
    <property type="match status" value="2"/>
</dbReference>
<evidence type="ECO:0000256" key="4">
    <source>
        <dbReference type="ARBA" id="ARBA00022692"/>
    </source>
</evidence>
<evidence type="ECO:0000259" key="13">
    <source>
        <dbReference type="Pfam" id="PF21760"/>
    </source>
</evidence>
<proteinExistence type="inferred from homology"/>
<dbReference type="RefSeq" id="WP_151429804.1">
    <property type="nucleotide sequence ID" value="NZ_JANJZI010000009.1"/>
</dbReference>
<evidence type="ECO:0000256" key="6">
    <source>
        <dbReference type="ARBA" id="ARBA00022989"/>
    </source>
</evidence>
<comment type="caution">
    <text evidence="15">The sequence shown here is derived from an EMBL/GenBank/DDBJ whole genome shotgun (WGS) entry which is preliminary data.</text>
</comment>
<evidence type="ECO:0000256" key="2">
    <source>
        <dbReference type="ARBA" id="ARBA00022448"/>
    </source>
</evidence>
<dbReference type="Pfam" id="PF21760">
    <property type="entry name" value="SecD_1st"/>
    <property type="match status" value="1"/>
</dbReference>
<dbReference type="GO" id="GO:0015450">
    <property type="term" value="F:protein-transporting ATPase activity"/>
    <property type="evidence" value="ECO:0007669"/>
    <property type="project" value="InterPro"/>
</dbReference>
<comment type="subcellular location">
    <subcellularLocation>
        <location evidence="1 9">Cell membrane</location>
        <topology evidence="1 9">Multi-pass membrane protein</topology>
    </subcellularLocation>
</comment>
<feature type="transmembrane region" description="Helical" evidence="9">
    <location>
        <begin position="654"/>
        <end position="675"/>
    </location>
</feature>
<comment type="subunit">
    <text evidence="10">Forms a complex with SecD. Part of the essential Sec protein translocation apparatus which comprises SecA, SecYEG and auxiliary proteins SecDF. Other proteins may also be involved.</text>
</comment>
<dbReference type="NCBIfam" id="TIGR00966">
    <property type="entry name" value="transloc_SecF"/>
    <property type="match status" value="1"/>
</dbReference>
<keyword evidence="3 9" id="KW-1003">Cell membrane</keyword>
<feature type="transmembrane region" description="Helical" evidence="9">
    <location>
        <begin position="786"/>
        <end position="812"/>
    </location>
</feature>
<evidence type="ECO:0000256" key="9">
    <source>
        <dbReference type="HAMAP-Rule" id="MF_01463"/>
    </source>
</evidence>
<name>A0A7C8BSI6_9ACTN</name>
<feature type="domain" description="Protein translocase subunit SecDF P1" evidence="13">
    <location>
        <begin position="73"/>
        <end position="131"/>
    </location>
</feature>
<evidence type="ECO:0000256" key="8">
    <source>
        <dbReference type="ARBA" id="ARBA00023136"/>
    </source>
</evidence>
<sequence>MALERNVKKKPARTHDRRNIWLLILTTLLVVVSAVLFTPPNEKINQGLDIQGGLSVVLTAKSTDGEPVTPEDMEKSRAIIESRVNALGASEATVQEQGTDQILVQIPGLSDTEQALATIGRTGSLEFARLDSFTDEEVKEAIENGQYAGEGTVTDEFGNAFPSGKTEHLKVDPGTYTPIVTGADITNVTVGRASETSSDYAVNITLNSQGTKAFAEASRELVADHGLIVIILDGEVQSAPAVQSEIPNGEVSITGNYTLDEAKNLQTILESGSLPVSFEYAQSQVVGPTLGQDALVSGVVVALIGLALVMLYLLFFYKGLGLITAAAMAVFAVLYLGILAALSAFGLFSLSLAGIAGIVLTIGMAADSSILTVERFREEIRMGRSVKAASLTGVKHAILTSIDADLVTMVSALCLFFLAASSVKGFGMTLALGIICDIVMMVIFKAPLIRLLAPKVIARHPGFWGIKDSIDASKGYAELAAAEGTSEREAEIGSQMNAAETRTIVEEDDPADASQTVRAVRKIRGRFIKHDINFLGYRKIFLTAAAIAMALCFVVVGVRGLNFGIEFVGGTSVAFHGTGDVTIEQMRDAFDEAGEPDAVIQTTETGGEPGFLVRTTTTSAEDATTRANQVADKLGLESGDFEVTTIGPDWGASVIQSSVIAFLVSILLIIVYIAIRFEYKMGVMAIVALLHDLILVVGIYALVGREVNPNTIAALLTILGYSLYDTVVVFHRINDNMKGEDIRCTFMTMANHSMNQVFIRTINTTLTSFIPVFAMLLFGGETLKDFAFAMAIGLIAGSYSSIAIACPLYCMWKTREPKFAKLQKKYGTEIGRFEFDHSASTGIAQVPLARLEAQRAEVSAAETVGEGAPTGKHAVLAKPKSTSNKKKKHRHGRAQ</sequence>
<evidence type="ECO:0000313" key="15">
    <source>
        <dbReference type="EMBL" id="KAB1651095.1"/>
    </source>
</evidence>
<dbReference type="PANTHER" id="PTHR30081">
    <property type="entry name" value="PROTEIN-EXPORT MEMBRANE PROTEIN SEC"/>
    <property type="match status" value="1"/>
</dbReference>
<evidence type="ECO:0000259" key="12">
    <source>
        <dbReference type="Pfam" id="PF02355"/>
    </source>
</evidence>
<evidence type="ECO:0000313" key="16">
    <source>
        <dbReference type="Proteomes" id="UP000479639"/>
    </source>
</evidence>
<feature type="transmembrane region" description="Helical" evidence="9">
    <location>
        <begin position="709"/>
        <end position="730"/>
    </location>
</feature>
<dbReference type="GO" id="GO:0043952">
    <property type="term" value="P:protein transport by the Sec complex"/>
    <property type="evidence" value="ECO:0007669"/>
    <property type="project" value="UniProtKB-UniRule"/>
</dbReference>
<keyword evidence="8 9" id="KW-0472">Membrane</keyword>
<dbReference type="InterPro" id="IPR022813">
    <property type="entry name" value="SecD/SecF_arch_bac"/>
</dbReference>
<feature type="domain" description="Protein export membrane protein SecD/SecF C-terminal" evidence="12">
    <location>
        <begin position="641"/>
        <end position="814"/>
    </location>
</feature>
<keyword evidence="2 9" id="KW-0813">Transport</keyword>
<feature type="transmembrane region" description="Helical" evidence="9">
    <location>
        <begin position="682"/>
        <end position="703"/>
    </location>
</feature>
<evidence type="ECO:0000256" key="10">
    <source>
        <dbReference type="HAMAP-Rule" id="MF_01464"/>
    </source>
</evidence>
<comment type="similarity">
    <text evidence="9">Belongs to the SecD/SecF family. SecD subfamily.</text>
</comment>
<feature type="region of interest" description="Disordered" evidence="11">
    <location>
        <begin position="862"/>
        <end position="895"/>
    </location>
</feature>
<evidence type="ECO:0000256" key="5">
    <source>
        <dbReference type="ARBA" id="ARBA00022927"/>
    </source>
</evidence>
<dbReference type="NCBIfam" id="TIGR01129">
    <property type="entry name" value="secD"/>
    <property type="match status" value="1"/>
</dbReference>
<dbReference type="Pfam" id="PF02355">
    <property type="entry name" value="SecD_SecF_C"/>
    <property type="match status" value="2"/>
</dbReference>
<dbReference type="InterPro" id="IPR055344">
    <property type="entry name" value="SecD_SecF_C_bact"/>
</dbReference>
<keyword evidence="4 9" id="KW-0812">Transmembrane</keyword>
<feature type="compositionally biased region" description="Basic residues" evidence="11">
    <location>
        <begin position="883"/>
        <end position="895"/>
    </location>
</feature>
<keyword evidence="7 9" id="KW-0811">Translocation</keyword>
<dbReference type="GO" id="GO:0065002">
    <property type="term" value="P:intracellular protein transmembrane transport"/>
    <property type="evidence" value="ECO:0007669"/>
    <property type="project" value="UniProtKB-UniRule"/>
</dbReference>
<dbReference type="InterPro" id="IPR048634">
    <property type="entry name" value="SecD_SecF_C"/>
</dbReference>
<dbReference type="InterPro" id="IPR005791">
    <property type="entry name" value="SecD"/>
</dbReference>
<feature type="domain" description="Protein export membrane protein SecD/SecF C-terminal" evidence="12">
    <location>
        <begin position="277"/>
        <end position="452"/>
    </location>
</feature>
<dbReference type="HAMAP" id="MF_01464_B">
    <property type="entry name" value="SecF_B"/>
    <property type="match status" value="1"/>
</dbReference>
<evidence type="ECO:0000256" key="11">
    <source>
        <dbReference type="SAM" id="MobiDB-lite"/>
    </source>
</evidence>
<dbReference type="InterPro" id="IPR005665">
    <property type="entry name" value="SecF_bac"/>
</dbReference>
<dbReference type="AlphaFoldDB" id="A0A7C8BSI6"/>
<dbReference type="GO" id="GO:0006605">
    <property type="term" value="P:protein targeting"/>
    <property type="evidence" value="ECO:0007669"/>
    <property type="project" value="UniProtKB-UniRule"/>
</dbReference>
<dbReference type="Gene3D" id="3.30.1360.200">
    <property type="match status" value="1"/>
</dbReference>
<dbReference type="Gene3D" id="3.30.70.3400">
    <property type="match status" value="1"/>
</dbReference>
<comment type="caution">
    <text evidence="9">Lacks conserved residue(s) required for the propagation of feature annotation.</text>
</comment>
<keyword evidence="16" id="KW-1185">Reference proteome</keyword>
<feature type="domain" description="SecDF P1 head subdomain" evidence="14">
    <location>
        <begin position="177"/>
        <end position="276"/>
    </location>
</feature>
<evidence type="ECO:0000256" key="7">
    <source>
        <dbReference type="ARBA" id="ARBA00023010"/>
    </source>
</evidence>
<dbReference type="Gene3D" id="1.20.1640.10">
    <property type="entry name" value="Multidrug efflux transporter AcrB transmembrane domain"/>
    <property type="match status" value="2"/>
</dbReference>
<keyword evidence="6 9" id="KW-1133">Transmembrane helix</keyword>
<dbReference type="NCBIfam" id="TIGR00916">
    <property type="entry name" value="2A0604s01"/>
    <property type="match status" value="2"/>
</dbReference>
<dbReference type="EMBL" id="WAJS01000005">
    <property type="protein sequence ID" value="KAB1651095.1"/>
    <property type="molecule type" value="Genomic_DNA"/>
</dbReference>
<comment type="function">
    <text evidence="9">Part of the Sec protein translocase complex. Interacts with the SecYEG preprotein conducting channel. SecDF uses the proton motive force (PMF) to complete protein translocation after the ATP-dependent function of SecA.</text>
</comment>
<dbReference type="InterPro" id="IPR022645">
    <property type="entry name" value="SecD/SecF_bac"/>
</dbReference>
<evidence type="ECO:0000256" key="3">
    <source>
        <dbReference type="ARBA" id="ARBA00022475"/>
    </source>
</evidence>
<keyword evidence="5 9" id="KW-0653">Protein transport</keyword>
<dbReference type="GO" id="GO:0005886">
    <property type="term" value="C:plasma membrane"/>
    <property type="evidence" value="ECO:0007669"/>
    <property type="project" value="UniProtKB-SubCell"/>
</dbReference>
<feature type="transmembrane region" description="Helical" evidence="9">
    <location>
        <begin position="20"/>
        <end position="38"/>
    </location>
</feature>
<evidence type="ECO:0000256" key="1">
    <source>
        <dbReference type="ARBA" id="ARBA00004651"/>
    </source>
</evidence>
<protein>
    <recommendedName>
        <fullName evidence="9 10">Multifunctional fusion protein</fullName>
    </recommendedName>
    <domain>
        <recommendedName>
            <fullName evidence="9">Protein translocase subunit SecD</fullName>
        </recommendedName>
    </domain>
    <domain>
        <recommendedName>
            <fullName evidence="10">Protein-export membrane protein SecF</fullName>
        </recommendedName>
    </domain>
</protein>
<dbReference type="InterPro" id="IPR054384">
    <property type="entry name" value="SecDF_P1_head"/>
</dbReference>
<reference evidence="15 16" key="1">
    <citation type="submission" date="2019-09" db="EMBL/GenBank/DDBJ databases">
        <title>Whole genome shotgun sequencing (WGS) of Ellagibacter isourolithinifaciens DSM 104140(T) and Adlercreutzia muris DSM 29508(T).</title>
        <authorList>
            <person name="Stoll D.A."/>
            <person name="Danylec N."/>
            <person name="Huch M."/>
        </authorList>
    </citation>
    <scope>NUCLEOTIDE SEQUENCE [LARGE SCALE GENOMIC DNA]</scope>
    <source>
        <strain evidence="15 16">DSM 29508</strain>
    </source>
</reference>
<dbReference type="Pfam" id="PF22599">
    <property type="entry name" value="SecDF_P1_head"/>
    <property type="match status" value="1"/>
</dbReference>
<feature type="transmembrane region" description="Helical" evidence="9">
    <location>
        <begin position="322"/>
        <end position="348"/>
    </location>
</feature>
<dbReference type="PANTHER" id="PTHR30081:SF1">
    <property type="entry name" value="PROTEIN TRANSLOCASE SUBUNIT SECD"/>
    <property type="match status" value="1"/>
</dbReference>